<comment type="caution">
    <text evidence="1">The sequence shown here is derived from an EMBL/GenBank/DDBJ whole genome shotgun (WGS) entry which is preliminary data.</text>
</comment>
<sequence>MWWGDEEQAAGWVVGWGRLEKVGEVKAGRVHPSSPIGQAAQRVLCSFEALKNLGAFYWQTVNISRRTLPGALCTVGDAVKGCATHTAGMSCRQSIESVSRGRQRGEEWWGRGTLFGRDRVHRGSELEVGSATSAATAS</sequence>
<proteinExistence type="predicted"/>
<accession>A0A9N7Z1I3</accession>
<dbReference type="AlphaFoldDB" id="A0A9N7Z1I3"/>
<name>A0A9N7Z1I3_PLEPL</name>
<keyword evidence="2" id="KW-1185">Reference proteome</keyword>
<gene>
    <name evidence="1" type="ORF">PLEPLA_LOCUS35530</name>
</gene>
<dbReference type="EMBL" id="CADEAL010003958">
    <property type="protein sequence ID" value="CAB1447857.1"/>
    <property type="molecule type" value="Genomic_DNA"/>
</dbReference>
<evidence type="ECO:0000313" key="2">
    <source>
        <dbReference type="Proteomes" id="UP001153269"/>
    </source>
</evidence>
<protein>
    <submittedName>
        <fullName evidence="1">Uncharacterized protein</fullName>
    </submittedName>
</protein>
<evidence type="ECO:0000313" key="1">
    <source>
        <dbReference type="EMBL" id="CAB1447857.1"/>
    </source>
</evidence>
<reference evidence="1" key="1">
    <citation type="submission" date="2020-03" db="EMBL/GenBank/DDBJ databases">
        <authorList>
            <person name="Weist P."/>
        </authorList>
    </citation>
    <scope>NUCLEOTIDE SEQUENCE</scope>
</reference>
<dbReference type="Proteomes" id="UP001153269">
    <property type="component" value="Unassembled WGS sequence"/>
</dbReference>
<organism evidence="1 2">
    <name type="scientific">Pleuronectes platessa</name>
    <name type="common">European plaice</name>
    <dbReference type="NCBI Taxonomy" id="8262"/>
    <lineage>
        <taxon>Eukaryota</taxon>
        <taxon>Metazoa</taxon>
        <taxon>Chordata</taxon>
        <taxon>Craniata</taxon>
        <taxon>Vertebrata</taxon>
        <taxon>Euteleostomi</taxon>
        <taxon>Actinopterygii</taxon>
        <taxon>Neopterygii</taxon>
        <taxon>Teleostei</taxon>
        <taxon>Neoteleostei</taxon>
        <taxon>Acanthomorphata</taxon>
        <taxon>Carangaria</taxon>
        <taxon>Pleuronectiformes</taxon>
        <taxon>Pleuronectoidei</taxon>
        <taxon>Pleuronectidae</taxon>
        <taxon>Pleuronectes</taxon>
    </lineage>
</organism>